<dbReference type="AlphaFoldDB" id="A0A1L8GXU2"/>
<dbReference type="SUPFAM" id="SSF50978">
    <property type="entry name" value="WD40 repeat-like"/>
    <property type="match status" value="1"/>
</dbReference>
<dbReference type="SMART" id="SM00320">
    <property type="entry name" value="WD40"/>
    <property type="match status" value="13"/>
</dbReference>
<dbReference type="Gene3D" id="2.130.10.10">
    <property type="entry name" value="YVTN repeat-like/Quinoprotein amine dehydrogenase"/>
    <property type="match status" value="4"/>
</dbReference>
<dbReference type="SUPFAM" id="SSF50998">
    <property type="entry name" value="Quinoprotein alcohol dehydrogenase-like"/>
    <property type="match status" value="1"/>
</dbReference>
<evidence type="ECO:0000313" key="2">
    <source>
        <dbReference type="Proteomes" id="UP000186698"/>
    </source>
</evidence>
<dbReference type="Proteomes" id="UP000186698">
    <property type="component" value="Chromosome 3L"/>
</dbReference>
<dbReference type="PaxDb" id="8355-A0A1L8GXU2"/>
<dbReference type="PROSITE" id="PS50294">
    <property type="entry name" value="WD_REPEATS_REGION"/>
    <property type="match status" value="2"/>
</dbReference>
<dbReference type="PROSITE" id="PS50082">
    <property type="entry name" value="WD_REPEATS_2"/>
    <property type="match status" value="5"/>
</dbReference>
<dbReference type="InterPro" id="IPR036322">
    <property type="entry name" value="WD40_repeat_dom_sf"/>
</dbReference>
<dbReference type="InterPro" id="IPR019775">
    <property type="entry name" value="WD40_repeat_CS"/>
</dbReference>
<dbReference type="Bgee" id="108710961">
    <property type="expression patterns" value="Expressed in neurula embryo and 3 other cell types or tissues"/>
</dbReference>
<protein>
    <submittedName>
        <fullName evidence="3">Uncharacterized WD repeat-containing protein alr2800</fullName>
    </submittedName>
</protein>
<feature type="region of interest" description="Disordered" evidence="1">
    <location>
        <begin position="381"/>
        <end position="403"/>
    </location>
</feature>
<dbReference type="PANTHER" id="PTHR19848:SF8">
    <property type="entry name" value="F-BOX AND WD REPEAT DOMAIN CONTAINING 7"/>
    <property type="match status" value="1"/>
</dbReference>
<dbReference type="Pfam" id="PF00400">
    <property type="entry name" value="WD40"/>
    <property type="match status" value="5"/>
</dbReference>
<dbReference type="GeneID" id="108710961"/>
<dbReference type="RefSeq" id="XP_018107686.1">
    <property type="nucleotide sequence ID" value="XM_018252197.2"/>
</dbReference>
<dbReference type="InterPro" id="IPR001680">
    <property type="entry name" value="WD40_rpt"/>
</dbReference>
<proteinExistence type="predicted"/>
<dbReference type="InterPro" id="IPR015943">
    <property type="entry name" value="WD40/YVTN_repeat-like_dom_sf"/>
</dbReference>
<organism evidence="2 3">
    <name type="scientific">Xenopus laevis</name>
    <name type="common">African clawed frog</name>
    <dbReference type="NCBI Taxonomy" id="8355"/>
    <lineage>
        <taxon>Eukaryota</taxon>
        <taxon>Metazoa</taxon>
        <taxon>Chordata</taxon>
        <taxon>Craniata</taxon>
        <taxon>Vertebrata</taxon>
        <taxon>Euteleostomi</taxon>
        <taxon>Amphibia</taxon>
        <taxon>Batrachia</taxon>
        <taxon>Anura</taxon>
        <taxon>Pipoidea</taxon>
        <taxon>Pipidae</taxon>
        <taxon>Xenopodinae</taxon>
        <taxon>Xenopus</taxon>
        <taxon>Xenopus</taxon>
    </lineage>
</organism>
<name>A0A1L8GXU2_XENLA</name>
<dbReference type="STRING" id="8355.A0A1L8GXU2"/>
<keyword evidence="2" id="KW-1185">Reference proteome</keyword>
<dbReference type="KEGG" id="xla:108710961"/>
<dbReference type="PROSITE" id="PS00678">
    <property type="entry name" value="WD_REPEATS_1"/>
    <property type="match status" value="1"/>
</dbReference>
<dbReference type="PANTHER" id="PTHR19848">
    <property type="entry name" value="WD40 REPEAT PROTEIN"/>
    <property type="match status" value="1"/>
</dbReference>
<sequence>MAMQKHLSIRDCHQRDITELGFHTARREFLTGYEDGMIKWWDLESGCLSQTAAEHSGMITNLMYWPDTKLMFSSSNDGMLIVWTNGAVVYDKIKLGRPIFSIAINYRRQLLVCGFKKLVSVYPLDEKKTCGHVVNFKRSVSAHRHTDIVSCIVCLDSQIYTVGYDRKFVIFDTYHTPDKTSLIVVHCNSHAHEAAITHLLLVREPESTRFLTGSFDRTIAVWSQDGQLIQRLHQCTGDITGMCYVASVKYIWIASSTGHPVLLDPRSGDFISDFVETFQDPDECQQIQQLACNPESTHVIGTSKNNQVAVWKYNKMGCVTVLQSKNPLECLSYTGKKFFLLFTGDNKGVLTKWKRNDLSTFTYSKETYNIEDTAATRKGLQSLQKEKADQKSRPISRLQRARTAGTTRKALTLNNQMSNYTQKKHYGYTKSLFTDELDILVMATDNGDIQLWEFDDPVTGSIPNEMPFSGEEQLEKYDRFLAQEAENIYEANRNSVSVNKFLSGFTCKKVLSAHVKAVSALAIVGRESGFNTVYLLSGGWDRRLCVWDLHTGSLIETFSKPEVDRWSEDRDVACDGAIMDMCYSPKRKEFAYSSSDGKIYIRSFSTVSSQMTLVNILIAHEAEVTSVVWHNHIDKWISGSEDGTIRIWAEDGSQCQSILVTKEVVTCICIDQLNGCIVAGVQDTVRVYDPESLLQVQCNLGHTDLIRSLVHIPELKQYVSASWDKTVRIWKAYYKAKNNSSKNQDHK</sequence>
<dbReference type="OMA" id="QSNVGHT"/>
<dbReference type="OrthoDB" id="6262491at2759"/>
<reference evidence="3" key="1">
    <citation type="submission" date="2025-08" db="UniProtKB">
        <authorList>
            <consortium name="RefSeq"/>
        </authorList>
    </citation>
    <scope>IDENTIFICATION</scope>
    <source>
        <strain evidence="3">J_2021</strain>
        <tissue evidence="3">Erythrocytes</tissue>
    </source>
</reference>
<gene>
    <name evidence="3" type="primary">LOC108710961</name>
</gene>
<dbReference type="InterPro" id="IPR011047">
    <property type="entry name" value="Quinoprotein_ADH-like_sf"/>
</dbReference>
<evidence type="ECO:0000313" key="3">
    <source>
        <dbReference type="RefSeq" id="XP_018107686.1"/>
    </source>
</evidence>
<accession>A0A1L8GXU2</accession>
<evidence type="ECO:0000256" key="1">
    <source>
        <dbReference type="SAM" id="MobiDB-lite"/>
    </source>
</evidence>